<evidence type="ECO:0000313" key="3">
    <source>
        <dbReference type="EMBL" id="SEH04307.1"/>
    </source>
</evidence>
<dbReference type="InterPro" id="IPR029044">
    <property type="entry name" value="Nucleotide-diphossugar_trans"/>
</dbReference>
<dbReference type="EMBL" id="FMSV02000038">
    <property type="protein sequence ID" value="SEH04307.1"/>
    <property type="molecule type" value="Genomic_DNA"/>
</dbReference>
<keyword evidence="5" id="KW-0808">Transferase</keyword>
<dbReference type="PANTHER" id="PTHR48090:SF7">
    <property type="entry name" value="RFBJ PROTEIN"/>
    <property type="match status" value="1"/>
</dbReference>
<keyword evidence="5" id="KW-0328">Glycosyltransferase</keyword>
<organism evidence="5 6">
    <name type="scientific">Candidatus Venteria ishoeyi</name>
    <dbReference type="NCBI Taxonomy" id="1899563"/>
    <lineage>
        <taxon>Bacteria</taxon>
        <taxon>Pseudomonadati</taxon>
        <taxon>Pseudomonadota</taxon>
        <taxon>Gammaproteobacteria</taxon>
        <taxon>Thiotrichales</taxon>
        <taxon>Thiotrichaceae</taxon>
        <taxon>Venteria</taxon>
    </lineage>
</organism>
<feature type="domain" description="Glycosyltransferase 2-like" evidence="2">
    <location>
        <begin position="6"/>
        <end position="158"/>
    </location>
</feature>
<keyword evidence="1" id="KW-0472">Membrane</keyword>
<feature type="transmembrane region" description="Helical" evidence="1">
    <location>
        <begin position="226"/>
        <end position="244"/>
    </location>
</feature>
<accession>A0A1H6FFN9</accession>
<dbReference type="AlphaFoldDB" id="A0A1H6FFN9"/>
<protein>
    <submittedName>
        <fullName evidence="5">Undecaprenyl-phosphate 4-deoxy-4-formamido-L-arabinose transferase</fullName>
        <ecNumber evidence="5">2.4.2.53</ecNumber>
    </submittedName>
</protein>
<dbReference type="EC" id="2.4.2.53" evidence="5"/>
<proteinExistence type="predicted"/>
<dbReference type="RefSeq" id="WP_103918385.1">
    <property type="nucleotide sequence ID" value="NZ_FMSV02000038.1"/>
</dbReference>
<evidence type="ECO:0000256" key="1">
    <source>
        <dbReference type="SAM" id="Phobius"/>
    </source>
</evidence>
<dbReference type="Pfam" id="PF00535">
    <property type="entry name" value="Glycos_transf_2"/>
    <property type="match status" value="1"/>
</dbReference>
<dbReference type="EMBL" id="FMSV02000505">
    <property type="protein sequence ID" value="SEH06788.1"/>
    <property type="molecule type" value="Genomic_DNA"/>
</dbReference>
<name>A0A1H6FFN9_9GAMM</name>
<evidence type="ECO:0000313" key="4">
    <source>
        <dbReference type="EMBL" id="SEH06788.1"/>
    </source>
</evidence>
<dbReference type="CDD" id="cd04179">
    <property type="entry name" value="DPM_DPG-synthase_like"/>
    <property type="match status" value="1"/>
</dbReference>
<gene>
    <name evidence="5" type="primary">arnC_3</name>
    <name evidence="3" type="synonym">arnC_1</name>
    <name evidence="4" type="synonym">arnC_2</name>
    <name evidence="3" type="ORF">MBHS_00153</name>
    <name evidence="4" type="ORF">MBHS_02654</name>
    <name evidence="5" type="ORF">MBHS_03742</name>
</gene>
<dbReference type="InterPro" id="IPR050256">
    <property type="entry name" value="Glycosyltransferase_2"/>
</dbReference>
<dbReference type="SUPFAM" id="SSF53448">
    <property type="entry name" value="Nucleotide-diphospho-sugar transferases"/>
    <property type="match status" value="1"/>
</dbReference>
<dbReference type="GO" id="GO:0099621">
    <property type="term" value="F:undecaprenyl-phosphate 4-deoxy-4-formamido-L-arabinose transferase activity"/>
    <property type="evidence" value="ECO:0007669"/>
    <property type="project" value="UniProtKB-EC"/>
</dbReference>
<dbReference type="InterPro" id="IPR001173">
    <property type="entry name" value="Glyco_trans_2-like"/>
</dbReference>
<dbReference type="Gene3D" id="3.90.550.10">
    <property type="entry name" value="Spore Coat Polysaccharide Biosynthesis Protein SpsA, Chain A"/>
    <property type="match status" value="1"/>
</dbReference>
<reference evidence="5 6" key="1">
    <citation type="submission" date="2016-10" db="EMBL/GenBank/DDBJ databases">
        <authorList>
            <person name="de Groot N.N."/>
        </authorList>
    </citation>
    <scope>NUCLEOTIDE SEQUENCE [LARGE SCALE GENOMIC DNA]</scope>
    <source>
        <strain evidence="5">MBHS1</strain>
    </source>
</reference>
<keyword evidence="1" id="KW-0812">Transmembrane</keyword>
<feature type="transmembrane region" description="Helical" evidence="1">
    <location>
        <begin position="256"/>
        <end position="281"/>
    </location>
</feature>
<keyword evidence="1" id="KW-1133">Transmembrane helix</keyword>
<dbReference type="Proteomes" id="UP000236724">
    <property type="component" value="Unassembled WGS sequence"/>
</dbReference>
<keyword evidence="6" id="KW-1185">Reference proteome</keyword>
<evidence type="ECO:0000259" key="2">
    <source>
        <dbReference type="Pfam" id="PF00535"/>
    </source>
</evidence>
<dbReference type="EMBL" id="FMSV02000541">
    <property type="protein sequence ID" value="SEH07855.1"/>
    <property type="molecule type" value="Genomic_DNA"/>
</dbReference>
<evidence type="ECO:0000313" key="5">
    <source>
        <dbReference type="EMBL" id="SEH07855.1"/>
    </source>
</evidence>
<dbReference type="PANTHER" id="PTHR48090">
    <property type="entry name" value="UNDECAPRENYL-PHOSPHATE 4-DEOXY-4-FORMAMIDO-L-ARABINOSE TRANSFERASE-RELATED"/>
    <property type="match status" value="1"/>
</dbReference>
<evidence type="ECO:0000313" key="6">
    <source>
        <dbReference type="Proteomes" id="UP000236724"/>
    </source>
</evidence>
<dbReference type="OrthoDB" id="9811884at2"/>
<sequence>MKQSLSIILPCHNESTSLSVVLEKLTYLYPDAELIVVDDASDDNSADIAETTGAKVIRHPYNMGNGAAIKSGARAASGDILVFMDADGQHHPEDISRLLAEIDAGYDMAIGARSAQTQASFARKLANGFYNKLASWVVGQKIADLTSGFRAVRASKFKAFLYLLPNTFSYPTTITMAFFRAGYSLKYVPIHAGQRQGKSHIKLFNDGVRFLLIIFKIGTLYAPLKLFGPISLLNFLMGLFYYAYTYFTDGRFTNMGALLFTTALLIFLIGLVSEQITSLLYSEKMH</sequence>